<keyword evidence="7" id="KW-1185">Reference proteome</keyword>
<reference evidence="6" key="2">
    <citation type="submission" date="2021-01" db="EMBL/GenBank/DDBJ databases">
        <authorList>
            <person name="Schikora-Tamarit M.A."/>
        </authorList>
    </citation>
    <scope>NUCLEOTIDE SEQUENCE</scope>
    <source>
        <strain evidence="6">CBS6075</strain>
    </source>
</reference>
<evidence type="ECO:0000256" key="2">
    <source>
        <dbReference type="ARBA" id="ARBA00022980"/>
    </source>
</evidence>
<name>A0A9P8TAW6_9ASCO</name>
<dbReference type="Gene3D" id="6.10.10.140">
    <property type="match status" value="1"/>
</dbReference>
<dbReference type="FunFam" id="2.30.170.20:FF:000002">
    <property type="entry name" value="60S ribosomal protein L24"/>
    <property type="match status" value="1"/>
</dbReference>
<accession>A0A9P8TAW6</accession>
<dbReference type="GO" id="GO:0002181">
    <property type="term" value="P:cytoplasmic translation"/>
    <property type="evidence" value="ECO:0007669"/>
    <property type="project" value="TreeGrafter"/>
</dbReference>
<dbReference type="GO" id="GO:0006414">
    <property type="term" value="P:translational elongation"/>
    <property type="evidence" value="ECO:0007669"/>
    <property type="project" value="UniProtKB-ARBA"/>
</dbReference>
<dbReference type="InterPro" id="IPR056366">
    <property type="entry name" value="Ribosomal_eL24"/>
</dbReference>
<dbReference type="PANTHER" id="PTHR10792">
    <property type="entry name" value="60S RIBOSOMAL PROTEIN L24"/>
    <property type="match status" value="1"/>
</dbReference>
<dbReference type="Pfam" id="PF01246">
    <property type="entry name" value="Ribosomal_L24e"/>
    <property type="match status" value="1"/>
</dbReference>
<keyword evidence="3" id="KW-0687">Ribonucleoprotein</keyword>
<comment type="similarity">
    <text evidence="1">Belongs to the eukaryotic ribosomal protein eL24 family.</text>
</comment>
<dbReference type="InterPro" id="IPR000988">
    <property type="entry name" value="Ribosomal_eL24-rel_N"/>
</dbReference>
<dbReference type="Proteomes" id="UP000769157">
    <property type="component" value="Unassembled WGS sequence"/>
</dbReference>
<sequence>MKVEVDSFSGSKIYPGRGTLFVRGDSKVFRFQNSKSASLFHQKKNPRRISWTVLFRRHHKKGITEEVSKKRSRKTVKHQRAIVGASLDLIKQRRSLKPEQRKATREEAAAKEKEKKQARKEKKKADKAAQVASGAKISKQQAKGAFQKVHATSRYANPSALKNTNTNPIPKPNSSVRGGVISVMTNVTSQLADPQIDIALTLIEIGYSSDTTTPLSGPHVVANTPMNPHETVTISTPDTTFMLLTETRLTVVKISMKETSSTDPDISSVVRLNRSMMNSDTTENIKFTNPKKIGTKYGLVRPMVAKIVVPKKKK</sequence>
<dbReference type="GO" id="GO:0003735">
    <property type="term" value="F:structural constituent of ribosome"/>
    <property type="evidence" value="ECO:0007669"/>
    <property type="project" value="InterPro"/>
</dbReference>
<proteinExistence type="inferred from homology"/>
<dbReference type="RefSeq" id="XP_046064687.1">
    <property type="nucleotide sequence ID" value="XM_046202997.1"/>
</dbReference>
<dbReference type="OrthoDB" id="1727108at2759"/>
<dbReference type="InterPro" id="IPR038630">
    <property type="entry name" value="L24e/L24_sf"/>
</dbReference>
<feature type="domain" description="Large ribosomal subunit protein eL24-related N-terminal" evidence="5">
    <location>
        <begin position="1"/>
        <end position="66"/>
    </location>
</feature>
<evidence type="ECO:0000313" key="7">
    <source>
        <dbReference type="Proteomes" id="UP000769157"/>
    </source>
</evidence>
<evidence type="ECO:0000256" key="1">
    <source>
        <dbReference type="ARBA" id="ARBA00005647"/>
    </source>
</evidence>
<dbReference type="GeneID" id="70232182"/>
<gene>
    <name evidence="6" type="ORF">OGAPHI_000214</name>
</gene>
<dbReference type="AlphaFoldDB" id="A0A9P8TAW6"/>
<dbReference type="PANTHER" id="PTHR10792:SF1">
    <property type="entry name" value="RIBOSOMAL PROTEIN L24"/>
    <property type="match status" value="1"/>
</dbReference>
<feature type="region of interest" description="Disordered" evidence="4">
    <location>
        <begin position="92"/>
        <end position="145"/>
    </location>
</feature>
<dbReference type="PROSITE" id="PS01073">
    <property type="entry name" value="RIBOSOMAL_L24E"/>
    <property type="match status" value="1"/>
</dbReference>
<dbReference type="InterPro" id="IPR023442">
    <property type="entry name" value="Ribosomal_eL24_CS"/>
</dbReference>
<organism evidence="6 7">
    <name type="scientific">Ogataea philodendri</name>
    <dbReference type="NCBI Taxonomy" id="1378263"/>
    <lineage>
        <taxon>Eukaryota</taxon>
        <taxon>Fungi</taxon>
        <taxon>Dikarya</taxon>
        <taxon>Ascomycota</taxon>
        <taxon>Saccharomycotina</taxon>
        <taxon>Pichiomycetes</taxon>
        <taxon>Pichiales</taxon>
        <taxon>Pichiaceae</taxon>
        <taxon>Ogataea</taxon>
    </lineage>
</organism>
<reference evidence="6" key="1">
    <citation type="journal article" date="2021" name="Open Biol.">
        <title>Shared evolutionary footprints suggest mitochondrial oxidative damage underlies multiple complex I losses in fungi.</title>
        <authorList>
            <person name="Schikora-Tamarit M.A."/>
            <person name="Marcet-Houben M."/>
            <person name="Nosek J."/>
            <person name="Gabaldon T."/>
        </authorList>
    </citation>
    <scope>NUCLEOTIDE SEQUENCE</scope>
    <source>
        <strain evidence="6">CBS6075</strain>
    </source>
</reference>
<evidence type="ECO:0000313" key="6">
    <source>
        <dbReference type="EMBL" id="KAH3671511.1"/>
    </source>
</evidence>
<dbReference type="GO" id="GO:0022625">
    <property type="term" value="C:cytosolic large ribosomal subunit"/>
    <property type="evidence" value="ECO:0007669"/>
    <property type="project" value="TreeGrafter"/>
</dbReference>
<dbReference type="CDD" id="cd00472">
    <property type="entry name" value="Ribosomal_L24e_L24"/>
    <property type="match status" value="1"/>
</dbReference>
<dbReference type="Gene3D" id="2.30.170.20">
    <property type="entry name" value="Ribosomal protein L24e"/>
    <property type="match status" value="1"/>
</dbReference>
<feature type="compositionally biased region" description="Basic and acidic residues" evidence="4">
    <location>
        <begin position="96"/>
        <end position="115"/>
    </location>
</feature>
<dbReference type="GO" id="GO:0003729">
    <property type="term" value="F:mRNA binding"/>
    <property type="evidence" value="ECO:0007669"/>
    <property type="project" value="TreeGrafter"/>
</dbReference>
<evidence type="ECO:0000259" key="5">
    <source>
        <dbReference type="Pfam" id="PF01246"/>
    </source>
</evidence>
<dbReference type="EMBL" id="JAEUBE010000055">
    <property type="protein sequence ID" value="KAH3671511.1"/>
    <property type="molecule type" value="Genomic_DNA"/>
</dbReference>
<dbReference type="SUPFAM" id="SSF57716">
    <property type="entry name" value="Glucocorticoid receptor-like (DNA-binding domain)"/>
    <property type="match status" value="1"/>
</dbReference>
<evidence type="ECO:0000256" key="4">
    <source>
        <dbReference type="SAM" id="MobiDB-lite"/>
    </source>
</evidence>
<evidence type="ECO:0000256" key="3">
    <source>
        <dbReference type="ARBA" id="ARBA00023274"/>
    </source>
</evidence>
<protein>
    <recommendedName>
        <fullName evidence="5">Large ribosomal subunit protein eL24-related N-terminal domain-containing protein</fullName>
    </recommendedName>
</protein>
<keyword evidence="2" id="KW-0689">Ribosomal protein</keyword>
<comment type="caution">
    <text evidence="6">The sequence shown here is derived from an EMBL/GenBank/DDBJ whole genome shotgun (WGS) entry which is preliminary data.</text>
</comment>